<dbReference type="Proteomes" id="UP001190926">
    <property type="component" value="Unassembled WGS sequence"/>
</dbReference>
<keyword evidence="3" id="KW-1185">Reference proteome</keyword>
<reference evidence="2 3" key="1">
    <citation type="journal article" date="2021" name="Nat. Commun.">
        <title>Incipient diploidization of the medicinal plant Perilla within 10,000 years.</title>
        <authorList>
            <person name="Zhang Y."/>
            <person name="Shen Q."/>
            <person name="Leng L."/>
            <person name="Zhang D."/>
            <person name="Chen S."/>
            <person name="Shi Y."/>
            <person name="Ning Z."/>
            <person name="Chen S."/>
        </authorList>
    </citation>
    <scope>NUCLEOTIDE SEQUENCE [LARGE SCALE GENOMIC DNA]</scope>
    <source>
        <strain evidence="3">cv. PC099</strain>
    </source>
</reference>
<feature type="region of interest" description="Disordered" evidence="1">
    <location>
        <begin position="1"/>
        <end position="34"/>
    </location>
</feature>
<evidence type="ECO:0000256" key="1">
    <source>
        <dbReference type="SAM" id="MobiDB-lite"/>
    </source>
</evidence>
<name>A0AAD4JJ07_PERFH</name>
<dbReference type="AlphaFoldDB" id="A0AAD4JJ07"/>
<dbReference type="PANTHER" id="PTHR35358:SF10">
    <property type="entry name" value="PLANT PHOSPHOLIPASE-LIKE PROTEIN"/>
    <property type="match status" value="1"/>
</dbReference>
<dbReference type="Pfam" id="PF05278">
    <property type="entry name" value="PEARLI-4"/>
    <property type="match status" value="1"/>
</dbReference>
<protein>
    <submittedName>
        <fullName evidence="2">Uncharacterized protein</fullName>
    </submittedName>
</protein>
<dbReference type="InterPro" id="IPR007942">
    <property type="entry name" value="PLipase-like"/>
</dbReference>
<feature type="compositionally biased region" description="Basic residues" evidence="1">
    <location>
        <begin position="1"/>
        <end position="13"/>
    </location>
</feature>
<comment type="caution">
    <text evidence="2">The sequence shown here is derived from an EMBL/GenBank/DDBJ whole genome shotgun (WGS) entry which is preliminary data.</text>
</comment>
<dbReference type="EMBL" id="SDAM02000045">
    <property type="protein sequence ID" value="KAH6834676.1"/>
    <property type="molecule type" value="Genomic_DNA"/>
</dbReference>
<feature type="compositionally biased region" description="Basic and acidic residues" evidence="1">
    <location>
        <begin position="14"/>
        <end position="23"/>
    </location>
</feature>
<evidence type="ECO:0000313" key="3">
    <source>
        <dbReference type="Proteomes" id="UP001190926"/>
    </source>
</evidence>
<organism evidence="2 3">
    <name type="scientific">Perilla frutescens var. hirtella</name>
    <name type="common">Perilla citriodora</name>
    <name type="synonym">Perilla setoyensis</name>
    <dbReference type="NCBI Taxonomy" id="608512"/>
    <lineage>
        <taxon>Eukaryota</taxon>
        <taxon>Viridiplantae</taxon>
        <taxon>Streptophyta</taxon>
        <taxon>Embryophyta</taxon>
        <taxon>Tracheophyta</taxon>
        <taxon>Spermatophyta</taxon>
        <taxon>Magnoliopsida</taxon>
        <taxon>eudicotyledons</taxon>
        <taxon>Gunneridae</taxon>
        <taxon>Pentapetalae</taxon>
        <taxon>asterids</taxon>
        <taxon>lamiids</taxon>
        <taxon>Lamiales</taxon>
        <taxon>Lamiaceae</taxon>
        <taxon>Nepetoideae</taxon>
        <taxon>Elsholtzieae</taxon>
        <taxon>Perilla</taxon>
    </lineage>
</organism>
<accession>A0AAD4JJ07</accession>
<proteinExistence type="predicted"/>
<sequence length="286" mass="32698">MAGRGRGRGKKRRAECEYSEAAKKIHKTTNYDDQDYPFSPPFSLRCSGGYSKIPSHSSSSRPTMTALDEAPVEPLQGNGDNKADDLSVEIISEIQGPQEIESSFNDAFEYVQGHRVKTEFAPLLKAIFHKYGDITRGTDVKSSNLLSTFLERICHVYQRLERTNFLDLTRAEIDSMISELRHLESRKLSVGWILKRLEYMSHTKISFQYQEWFKEQEAEFDASIDCLEKDLEVCEREICLLQQKISSTKAELVMNKAKNDQIKEAASDIKARFIALQKQSLVHGFL</sequence>
<evidence type="ECO:0000313" key="2">
    <source>
        <dbReference type="EMBL" id="KAH6834676.1"/>
    </source>
</evidence>
<dbReference type="PANTHER" id="PTHR35358">
    <property type="entry name" value="OS06G0711100 PROTEIN"/>
    <property type="match status" value="1"/>
</dbReference>
<gene>
    <name evidence="2" type="ORF">C2S53_019818</name>
</gene>